<dbReference type="Proteomes" id="UP000261480">
    <property type="component" value="Unplaced"/>
</dbReference>
<proteinExistence type="predicted"/>
<dbReference type="AlphaFoldDB" id="A0A3B3YGD0"/>
<accession>A0A3B3YGD0</accession>
<reference evidence="1" key="2">
    <citation type="submission" date="2025-09" db="UniProtKB">
        <authorList>
            <consortium name="Ensembl"/>
        </authorList>
    </citation>
    <scope>IDENTIFICATION</scope>
</reference>
<organism evidence="1 2">
    <name type="scientific">Poecilia mexicana</name>
    <dbReference type="NCBI Taxonomy" id="48701"/>
    <lineage>
        <taxon>Eukaryota</taxon>
        <taxon>Metazoa</taxon>
        <taxon>Chordata</taxon>
        <taxon>Craniata</taxon>
        <taxon>Vertebrata</taxon>
        <taxon>Euteleostomi</taxon>
        <taxon>Actinopterygii</taxon>
        <taxon>Neopterygii</taxon>
        <taxon>Teleostei</taxon>
        <taxon>Neoteleostei</taxon>
        <taxon>Acanthomorphata</taxon>
        <taxon>Ovalentaria</taxon>
        <taxon>Atherinomorphae</taxon>
        <taxon>Cyprinodontiformes</taxon>
        <taxon>Poeciliidae</taxon>
        <taxon>Poeciliinae</taxon>
        <taxon>Poecilia</taxon>
    </lineage>
</organism>
<protein>
    <submittedName>
        <fullName evidence="1">Uncharacterized protein</fullName>
    </submittedName>
</protein>
<reference evidence="1" key="1">
    <citation type="submission" date="2025-08" db="UniProtKB">
        <authorList>
            <consortium name="Ensembl"/>
        </authorList>
    </citation>
    <scope>IDENTIFICATION</scope>
</reference>
<dbReference type="Ensembl" id="ENSPMET00000002623.1">
    <property type="protein sequence ID" value="ENSPMEP00000026419.1"/>
    <property type="gene ID" value="ENSPMEG00000010076.1"/>
</dbReference>
<evidence type="ECO:0000313" key="2">
    <source>
        <dbReference type="Proteomes" id="UP000261480"/>
    </source>
</evidence>
<sequence>NPRPGLKLYEALCEELQRSSFERSEGWKELTDKSHQTLWGSSAMLAAWFLPLPMQHEDPGFLPIVIKASGLPSNPCEHPLLSVVMKLTDTKSRPGSE</sequence>
<keyword evidence="2" id="KW-1185">Reference proteome</keyword>
<name>A0A3B3YGD0_9TELE</name>
<evidence type="ECO:0000313" key="1">
    <source>
        <dbReference type="Ensembl" id="ENSPMEP00000026419.1"/>
    </source>
</evidence>